<dbReference type="OrthoDB" id="9798386at2"/>
<feature type="domain" description="Secretion system C-terminal sorting" evidence="9">
    <location>
        <begin position="483"/>
        <end position="554"/>
    </location>
</feature>
<dbReference type="Proteomes" id="UP000275719">
    <property type="component" value="Unassembled WGS sequence"/>
</dbReference>
<dbReference type="Pfam" id="PF18962">
    <property type="entry name" value="Por_Secre_tail"/>
    <property type="match status" value="1"/>
</dbReference>
<comment type="caution">
    <text evidence="10">The sequence shown here is derived from an EMBL/GenBank/DDBJ whole genome shotgun (WGS) entry which is preliminary data.</text>
</comment>
<reference evidence="10 11" key="1">
    <citation type="submission" date="2018-11" db="EMBL/GenBank/DDBJ databases">
        <title>Flavobacterium sp. nov., YIM 102701-2 draft genome.</title>
        <authorList>
            <person name="Li G."/>
            <person name="Jiang Y."/>
        </authorList>
    </citation>
    <scope>NUCLEOTIDE SEQUENCE [LARGE SCALE GENOMIC DNA]</scope>
    <source>
        <strain evidence="10 11">YIM 102701-2</strain>
    </source>
</reference>
<organism evidence="10 11">
    <name type="scientific">Paenimyroides tangerinum</name>
    <dbReference type="NCBI Taxonomy" id="2488728"/>
    <lineage>
        <taxon>Bacteria</taxon>
        <taxon>Pseudomonadati</taxon>
        <taxon>Bacteroidota</taxon>
        <taxon>Flavobacteriia</taxon>
        <taxon>Flavobacteriales</taxon>
        <taxon>Flavobacteriaceae</taxon>
        <taxon>Paenimyroides</taxon>
    </lineage>
</organism>
<dbReference type="PROSITE" id="PS00138">
    <property type="entry name" value="SUBTILASE_SER"/>
    <property type="match status" value="1"/>
</dbReference>
<evidence type="ECO:0000256" key="3">
    <source>
        <dbReference type="ARBA" id="ARBA00022729"/>
    </source>
</evidence>
<dbReference type="NCBIfam" id="TIGR04183">
    <property type="entry name" value="Por_Secre_tail"/>
    <property type="match status" value="1"/>
</dbReference>
<evidence type="ECO:0000256" key="5">
    <source>
        <dbReference type="ARBA" id="ARBA00022825"/>
    </source>
</evidence>
<evidence type="ECO:0000256" key="2">
    <source>
        <dbReference type="ARBA" id="ARBA00022670"/>
    </source>
</evidence>
<sequence length="555" mass="60702">MKKKLLLVLFLALSLKSNSQDRKGQFRLSNDDKHQLVISFEIPDNQDNVFEYYYNQNQDFQNFVNSHSLQLESAFQWDEDHFETLKKDAIKYSNSHAAVLVLKGIYVVNNDISNQDLYTIATQLETFKFVRYAELNSLTPIAPPSVDIPPVTPNYLQQQTYIQANPGVNMQYAWNQGVFGQGIRVRDVEYGMSLTHEELTDSKFSNANPINTAVDPGWVDHGTATAGVIAAHNGNYGITGMQHGISEFKVFPEYTTSGYSRLGAVVAAVNQSLAGDVIIYEMQTGGAGATSDDPNYAPAEYVNSIWDITHAATSAGIHIVAAAGNGNQNLDSPAYQNYMNRGDSGAIIVGAGSSTISHARLSFSTYGQRVNLQGWGMNVLTSGYGDHALLGNDPNQSYTQFNGTSSATPVVAGCVIALLSRAKASNVTLTPTEVKNILVTTGFTQGINANEPIGPLPNMQAALLNLDNYLLSTNKVDAIPMNVYPNPASNELFVSFPDEFSSNEITIFDTLGRQVFMMSNYENNSSIDVSFLNSGMYILKMKSNNAEQSKKIIIK</sequence>
<evidence type="ECO:0000256" key="6">
    <source>
        <dbReference type="PROSITE-ProRule" id="PRU01240"/>
    </source>
</evidence>
<dbReference type="Gene3D" id="3.40.50.200">
    <property type="entry name" value="Peptidase S8/S53 domain"/>
    <property type="match status" value="1"/>
</dbReference>
<dbReference type="Pfam" id="PF00082">
    <property type="entry name" value="Peptidase_S8"/>
    <property type="match status" value="1"/>
</dbReference>
<feature type="signal peptide" evidence="7">
    <location>
        <begin position="1"/>
        <end position="19"/>
    </location>
</feature>
<dbReference type="InterPro" id="IPR000209">
    <property type="entry name" value="Peptidase_S8/S53_dom"/>
</dbReference>
<protein>
    <submittedName>
        <fullName evidence="10">T9SS C-terminal target domain-containing protein</fullName>
    </submittedName>
</protein>
<dbReference type="GO" id="GO:0004252">
    <property type="term" value="F:serine-type endopeptidase activity"/>
    <property type="evidence" value="ECO:0007669"/>
    <property type="project" value="InterPro"/>
</dbReference>
<dbReference type="InterPro" id="IPR036852">
    <property type="entry name" value="Peptidase_S8/S53_dom_sf"/>
</dbReference>
<keyword evidence="3 7" id="KW-0732">Signal</keyword>
<proteinExistence type="inferred from homology"/>
<accession>A0A3P3WCC8</accession>
<feature type="domain" description="Peptidase S8/S53" evidence="8">
    <location>
        <begin position="205"/>
        <end position="442"/>
    </location>
</feature>
<keyword evidence="5" id="KW-0720">Serine protease</keyword>
<evidence type="ECO:0000256" key="4">
    <source>
        <dbReference type="ARBA" id="ARBA00022801"/>
    </source>
</evidence>
<evidence type="ECO:0000259" key="8">
    <source>
        <dbReference type="Pfam" id="PF00082"/>
    </source>
</evidence>
<dbReference type="PRINTS" id="PR00723">
    <property type="entry name" value="SUBTILISIN"/>
</dbReference>
<dbReference type="AlphaFoldDB" id="A0A3P3WCC8"/>
<dbReference type="InterPro" id="IPR023828">
    <property type="entry name" value="Peptidase_S8_Ser-AS"/>
</dbReference>
<name>A0A3P3WCC8_9FLAO</name>
<evidence type="ECO:0000259" key="9">
    <source>
        <dbReference type="Pfam" id="PF18962"/>
    </source>
</evidence>
<gene>
    <name evidence="10" type="ORF">EG240_02025</name>
</gene>
<dbReference type="PROSITE" id="PS51892">
    <property type="entry name" value="SUBTILASE"/>
    <property type="match status" value="1"/>
</dbReference>
<dbReference type="SUPFAM" id="SSF52743">
    <property type="entry name" value="Subtilisin-like"/>
    <property type="match status" value="1"/>
</dbReference>
<evidence type="ECO:0000256" key="7">
    <source>
        <dbReference type="SAM" id="SignalP"/>
    </source>
</evidence>
<dbReference type="EMBL" id="RQVQ01000003">
    <property type="protein sequence ID" value="RRJ92815.1"/>
    <property type="molecule type" value="Genomic_DNA"/>
</dbReference>
<keyword evidence="2" id="KW-0645">Protease</keyword>
<keyword evidence="4" id="KW-0378">Hydrolase</keyword>
<dbReference type="InterPro" id="IPR026444">
    <property type="entry name" value="Secre_tail"/>
</dbReference>
<comment type="similarity">
    <text evidence="1 6">Belongs to the peptidase S8 family.</text>
</comment>
<dbReference type="GO" id="GO:0006508">
    <property type="term" value="P:proteolysis"/>
    <property type="evidence" value="ECO:0007669"/>
    <property type="project" value="UniProtKB-KW"/>
</dbReference>
<evidence type="ECO:0000313" key="10">
    <source>
        <dbReference type="EMBL" id="RRJ92815.1"/>
    </source>
</evidence>
<dbReference type="RefSeq" id="WP_125016887.1">
    <property type="nucleotide sequence ID" value="NZ_RQVQ01000003.1"/>
</dbReference>
<evidence type="ECO:0000313" key="11">
    <source>
        <dbReference type="Proteomes" id="UP000275719"/>
    </source>
</evidence>
<dbReference type="PANTHER" id="PTHR43806">
    <property type="entry name" value="PEPTIDASE S8"/>
    <property type="match status" value="1"/>
</dbReference>
<evidence type="ECO:0000256" key="1">
    <source>
        <dbReference type="ARBA" id="ARBA00011073"/>
    </source>
</evidence>
<feature type="chain" id="PRO_5018076684" evidence="7">
    <location>
        <begin position="20"/>
        <end position="555"/>
    </location>
</feature>
<dbReference type="InterPro" id="IPR015500">
    <property type="entry name" value="Peptidase_S8_subtilisin-rel"/>
</dbReference>
<keyword evidence="11" id="KW-1185">Reference proteome</keyword>
<comment type="caution">
    <text evidence="6">Lacks conserved residue(s) required for the propagation of feature annotation.</text>
</comment>
<dbReference type="PANTHER" id="PTHR43806:SF11">
    <property type="entry name" value="CEREVISIN-RELATED"/>
    <property type="match status" value="1"/>
</dbReference>
<dbReference type="InterPro" id="IPR050131">
    <property type="entry name" value="Peptidase_S8_subtilisin-like"/>
</dbReference>